<organism evidence="2 3">
    <name type="scientific">Zhihengliuella halotolerans</name>
    <dbReference type="NCBI Taxonomy" id="370736"/>
    <lineage>
        <taxon>Bacteria</taxon>
        <taxon>Bacillati</taxon>
        <taxon>Actinomycetota</taxon>
        <taxon>Actinomycetes</taxon>
        <taxon>Micrococcales</taxon>
        <taxon>Micrococcaceae</taxon>
        <taxon>Zhihengliuella</taxon>
    </lineage>
</organism>
<dbReference type="InterPro" id="IPR051531">
    <property type="entry name" value="N-acetyltransferase"/>
</dbReference>
<feature type="domain" description="N-acetyltransferase" evidence="1">
    <location>
        <begin position="3"/>
        <end position="171"/>
    </location>
</feature>
<dbReference type="PANTHER" id="PTHR43792">
    <property type="entry name" value="GNAT FAMILY, PUTATIVE (AFU_ORTHOLOGUE AFUA_3G00765)-RELATED-RELATED"/>
    <property type="match status" value="1"/>
</dbReference>
<dbReference type="Gene3D" id="3.40.630.30">
    <property type="match status" value="1"/>
</dbReference>
<dbReference type="InterPro" id="IPR000182">
    <property type="entry name" value="GNAT_dom"/>
</dbReference>
<dbReference type="GO" id="GO:0016747">
    <property type="term" value="F:acyltransferase activity, transferring groups other than amino-acyl groups"/>
    <property type="evidence" value="ECO:0007669"/>
    <property type="project" value="InterPro"/>
</dbReference>
<evidence type="ECO:0000313" key="3">
    <source>
        <dbReference type="Proteomes" id="UP000292685"/>
    </source>
</evidence>
<dbReference type="InterPro" id="IPR016181">
    <property type="entry name" value="Acyl_CoA_acyltransferase"/>
</dbReference>
<reference evidence="2 3" key="1">
    <citation type="submission" date="2019-02" db="EMBL/GenBank/DDBJ databases">
        <title>Sequencing the genomes of 1000 actinobacteria strains.</title>
        <authorList>
            <person name="Klenk H.-P."/>
        </authorList>
    </citation>
    <scope>NUCLEOTIDE SEQUENCE [LARGE SCALE GENOMIC DNA]</scope>
    <source>
        <strain evidence="2 3">DSM 17364</strain>
    </source>
</reference>
<dbReference type="RefSeq" id="WP_130451826.1">
    <property type="nucleotide sequence ID" value="NZ_SHLA01000001.1"/>
</dbReference>
<dbReference type="PROSITE" id="PS51186">
    <property type="entry name" value="GNAT"/>
    <property type="match status" value="1"/>
</dbReference>
<dbReference type="EMBL" id="SHLA01000001">
    <property type="protein sequence ID" value="RZU63464.1"/>
    <property type="molecule type" value="Genomic_DNA"/>
</dbReference>
<dbReference type="OrthoDB" id="9801656at2"/>
<name>A0A4Q8AGP7_9MICC</name>
<dbReference type="Pfam" id="PF13302">
    <property type="entry name" value="Acetyltransf_3"/>
    <property type="match status" value="1"/>
</dbReference>
<protein>
    <submittedName>
        <fullName evidence="2">RimJ/RimL family protein N-acetyltransferase</fullName>
    </submittedName>
</protein>
<evidence type="ECO:0000313" key="2">
    <source>
        <dbReference type="EMBL" id="RZU63464.1"/>
    </source>
</evidence>
<dbReference type="AlphaFoldDB" id="A0A4Q8AGP7"/>
<dbReference type="SUPFAM" id="SSF55729">
    <property type="entry name" value="Acyl-CoA N-acyltransferases (Nat)"/>
    <property type="match status" value="1"/>
</dbReference>
<gene>
    <name evidence="2" type="ORF">EV380_3085</name>
</gene>
<evidence type="ECO:0000259" key="1">
    <source>
        <dbReference type="PROSITE" id="PS51186"/>
    </source>
</evidence>
<accession>A0A4Q8AGP7</accession>
<comment type="caution">
    <text evidence="2">The sequence shown here is derived from an EMBL/GenBank/DDBJ whole genome shotgun (WGS) entry which is preliminary data.</text>
</comment>
<keyword evidence="2" id="KW-0808">Transferase</keyword>
<sequence>MSVHVREFSREDAQFLGHLARDPRVVRFVGDGSVWSDAYIAERTAQALAPDAWGELGSARWVTIRCDDVESESDDHRIGLALAMFKDLGGDIGPCTEVGYWLDPEFWGCGLAKPMVAAVVAWVEAGMAGKESTKLVARIAPENAASAATVLKLGFERAGVSDGMDVFTRLV</sequence>
<dbReference type="Proteomes" id="UP000292685">
    <property type="component" value="Unassembled WGS sequence"/>
</dbReference>
<keyword evidence="3" id="KW-1185">Reference proteome</keyword>
<proteinExistence type="predicted"/>